<dbReference type="Gene3D" id="3.40.930.10">
    <property type="entry name" value="Mannitol-specific EII, Chain A"/>
    <property type="match status" value="1"/>
</dbReference>
<name>A0A480B4S0_9FIRM</name>
<evidence type="ECO:0000256" key="7">
    <source>
        <dbReference type="ARBA" id="ARBA00022777"/>
    </source>
</evidence>
<dbReference type="OrthoDB" id="369398at2"/>
<reference evidence="12 13" key="1">
    <citation type="submission" date="2019-03" db="EMBL/GenBank/DDBJ databases">
        <title>Draft genome sequences of two Veillonella tobetsuensis clinical isolates from intraoperative bronchial fluids of elderly patients with pulmonary carcinoma.</title>
        <authorList>
            <person name="Akiyama T."/>
        </authorList>
    </citation>
    <scope>NUCLEOTIDE SEQUENCE [LARGE SCALE GENOMIC DNA]</scope>
    <source>
        <strain evidence="12 13">PAGU 1579</strain>
    </source>
</reference>
<keyword evidence="5" id="KW-0808">Transferase</keyword>
<evidence type="ECO:0000313" key="13">
    <source>
        <dbReference type="Proteomes" id="UP000303581"/>
    </source>
</evidence>
<evidence type="ECO:0000256" key="8">
    <source>
        <dbReference type="ARBA" id="ARBA00037387"/>
    </source>
</evidence>
<dbReference type="GO" id="GO:0009401">
    <property type="term" value="P:phosphoenolpyruvate-dependent sugar phosphotransferase system"/>
    <property type="evidence" value="ECO:0007669"/>
    <property type="project" value="UniProtKB-KW"/>
</dbReference>
<dbReference type="PANTHER" id="PTHR36203:SF1">
    <property type="entry name" value="ASCORBATE-SPECIFIC PTS SYSTEM EIIA COMPONENT"/>
    <property type="match status" value="1"/>
</dbReference>
<keyword evidence="6" id="KW-0598">Phosphotransferase system</keyword>
<keyword evidence="3" id="KW-0963">Cytoplasm</keyword>
<dbReference type="GO" id="GO:0005737">
    <property type="term" value="C:cytoplasm"/>
    <property type="evidence" value="ECO:0007669"/>
    <property type="project" value="UniProtKB-SubCell"/>
</dbReference>
<dbReference type="InterPro" id="IPR016152">
    <property type="entry name" value="PTrfase/Anion_transptr"/>
</dbReference>
<keyword evidence="2" id="KW-0813">Transport</keyword>
<protein>
    <recommendedName>
        <fullName evidence="9">Ascorbate-specific PTS system EIIA component</fullName>
    </recommendedName>
    <alternativeName>
        <fullName evidence="10">Ascorbate-specific phosphotransferase enzyme IIA component</fullName>
    </alternativeName>
</protein>
<dbReference type="Pfam" id="PF00359">
    <property type="entry name" value="PTS_EIIA_2"/>
    <property type="match status" value="1"/>
</dbReference>
<comment type="subcellular location">
    <subcellularLocation>
        <location evidence="1">Cytoplasm</location>
    </subcellularLocation>
</comment>
<evidence type="ECO:0000256" key="3">
    <source>
        <dbReference type="ARBA" id="ARBA00022490"/>
    </source>
</evidence>
<comment type="function">
    <text evidence="8">The phosphoenolpyruvate-dependent sugar phosphotransferase system (sugar PTS), a major carbohydrate active transport system, catalyzes the phosphorylation of incoming sugar substrates concomitantly with their translocation across the cell membrane. The enzyme II UlaABC PTS system is involved in ascorbate transport.</text>
</comment>
<dbReference type="GO" id="GO:0016301">
    <property type="term" value="F:kinase activity"/>
    <property type="evidence" value="ECO:0007669"/>
    <property type="project" value="UniProtKB-KW"/>
</dbReference>
<evidence type="ECO:0000256" key="10">
    <source>
        <dbReference type="ARBA" id="ARBA00042072"/>
    </source>
</evidence>
<dbReference type="Proteomes" id="UP000303581">
    <property type="component" value="Unassembled WGS sequence"/>
</dbReference>
<evidence type="ECO:0000256" key="9">
    <source>
        <dbReference type="ARBA" id="ARBA00041175"/>
    </source>
</evidence>
<dbReference type="PROSITE" id="PS51094">
    <property type="entry name" value="PTS_EIIA_TYPE_2"/>
    <property type="match status" value="1"/>
</dbReference>
<evidence type="ECO:0000313" key="12">
    <source>
        <dbReference type="EMBL" id="GCL68583.1"/>
    </source>
</evidence>
<dbReference type="InterPro" id="IPR051351">
    <property type="entry name" value="Ascorbate-PTS_EIIA_comp"/>
</dbReference>
<evidence type="ECO:0000256" key="4">
    <source>
        <dbReference type="ARBA" id="ARBA00022553"/>
    </source>
</evidence>
<sequence length="151" mass="16748">MLQDLLSEDNVSFHYPAETWEDVIRHGGQLMVDAGFTDPTYIEAMVEVVREMGPYIVLAPGLAMPHARPEMGVKQVGTALVTLEKPVDFGSPENDPVSVALFLCAPNKDEHIQLLTDIATLFEDEEFLDAAANFESIEDVQEFLSEHLEDA</sequence>
<accession>A0A480B4S0</accession>
<dbReference type="RefSeq" id="WP_059363761.1">
    <property type="nucleotide sequence ID" value="NZ_BBXI01000016.1"/>
</dbReference>
<gene>
    <name evidence="12" type="ORF">PAGU1579_03520</name>
</gene>
<dbReference type="AlphaFoldDB" id="A0A480B4S0"/>
<evidence type="ECO:0000259" key="11">
    <source>
        <dbReference type="PROSITE" id="PS51094"/>
    </source>
</evidence>
<dbReference type="CDD" id="cd00211">
    <property type="entry name" value="PTS_IIA_fru"/>
    <property type="match status" value="1"/>
</dbReference>
<evidence type="ECO:0000256" key="1">
    <source>
        <dbReference type="ARBA" id="ARBA00004496"/>
    </source>
</evidence>
<dbReference type="SUPFAM" id="SSF55804">
    <property type="entry name" value="Phoshotransferase/anion transport protein"/>
    <property type="match status" value="1"/>
</dbReference>
<dbReference type="InterPro" id="IPR002178">
    <property type="entry name" value="PTS_EIIA_type-2_dom"/>
</dbReference>
<dbReference type="PANTHER" id="PTHR36203">
    <property type="entry name" value="ASCORBATE-SPECIFIC PTS SYSTEM EIIA COMPONENT"/>
    <property type="match status" value="1"/>
</dbReference>
<evidence type="ECO:0000256" key="6">
    <source>
        <dbReference type="ARBA" id="ARBA00022683"/>
    </source>
</evidence>
<dbReference type="EMBL" id="BJCR01000005">
    <property type="protein sequence ID" value="GCL68583.1"/>
    <property type="molecule type" value="Genomic_DNA"/>
</dbReference>
<dbReference type="PROSITE" id="PS00372">
    <property type="entry name" value="PTS_EIIA_TYPE_2_HIS"/>
    <property type="match status" value="1"/>
</dbReference>
<keyword evidence="13" id="KW-1185">Reference proteome</keyword>
<evidence type="ECO:0000256" key="2">
    <source>
        <dbReference type="ARBA" id="ARBA00022448"/>
    </source>
</evidence>
<proteinExistence type="predicted"/>
<keyword evidence="7" id="KW-0418">Kinase</keyword>
<keyword evidence="4" id="KW-0597">Phosphoprotein</keyword>
<comment type="caution">
    <text evidence="12">The sequence shown here is derived from an EMBL/GenBank/DDBJ whole genome shotgun (WGS) entry which is preliminary data.</text>
</comment>
<organism evidence="12 13">
    <name type="scientific">Veillonella tobetsuensis</name>
    <dbReference type="NCBI Taxonomy" id="1110546"/>
    <lineage>
        <taxon>Bacteria</taxon>
        <taxon>Bacillati</taxon>
        <taxon>Bacillota</taxon>
        <taxon>Negativicutes</taxon>
        <taxon>Veillonellales</taxon>
        <taxon>Veillonellaceae</taxon>
        <taxon>Veillonella</taxon>
    </lineage>
</organism>
<evidence type="ECO:0000256" key="5">
    <source>
        <dbReference type="ARBA" id="ARBA00022679"/>
    </source>
</evidence>
<feature type="domain" description="PTS EIIA type-2" evidence="11">
    <location>
        <begin position="4"/>
        <end position="147"/>
    </location>
</feature>